<reference evidence="1 2" key="1">
    <citation type="journal article" date="2022" name="Hortic Res">
        <title>A haplotype resolved chromosomal level avocado genome allows analysis of novel avocado genes.</title>
        <authorList>
            <person name="Nath O."/>
            <person name="Fletcher S.J."/>
            <person name="Hayward A."/>
            <person name="Shaw L.M."/>
            <person name="Masouleh A.K."/>
            <person name="Furtado A."/>
            <person name="Henry R.J."/>
            <person name="Mitter N."/>
        </authorList>
    </citation>
    <scope>NUCLEOTIDE SEQUENCE [LARGE SCALE GENOMIC DNA]</scope>
    <source>
        <strain evidence="2">cv. Hass</strain>
    </source>
</reference>
<gene>
    <name evidence="1" type="ORF">MRB53_022220</name>
</gene>
<organism evidence="1 2">
    <name type="scientific">Persea americana</name>
    <name type="common">Avocado</name>
    <dbReference type="NCBI Taxonomy" id="3435"/>
    <lineage>
        <taxon>Eukaryota</taxon>
        <taxon>Viridiplantae</taxon>
        <taxon>Streptophyta</taxon>
        <taxon>Embryophyta</taxon>
        <taxon>Tracheophyta</taxon>
        <taxon>Spermatophyta</taxon>
        <taxon>Magnoliopsida</taxon>
        <taxon>Magnoliidae</taxon>
        <taxon>Laurales</taxon>
        <taxon>Lauraceae</taxon>
        <taxon>Persea</taxon>
    </lineage>
</organism>
<comment type="caution">
    <text evidence="1">The sequence shown here is derived from an EMBL/GenBank/DDBJ whole genome shotgun (WGS) entry which is preliminary data.</text>
</comment>
<protein>
    <submittedName>
        <fullName evidence="1">Uncharacterized protein</fullName>
    </submittedName>
</protein>
<proteinExistence type="predicted"/>
<evidence type="ECO:0000313" key="2">
    <source>
        <dbReference type="Proteomes" id="UP001234297"/>
    </source>
</evidence>
<accession>A0ACC2L6B9</accession>
<name>A0ACC2L6B9_PERAE</name>
<dbReference type="EMBL" id="CM056815">
    <property type="protein sequence ID" value="KAJ8628897.1"/>
    <property type="molecule type" value="Genomic_DNA"/>
</dbReference>
<dbReference type="Proteomes" id="UP001234297">
    <property type="component" value="Chromosome 7"/>
</dbReference>
<sequence>MMSSPSTPPHISSSWSWLSPRRPRHDEEQGSFAELSDENDAIAIAIPIPLPTEIEQPHAPQMQGGAPQNSWNNSMPLNESEPGSDIMSYAVPIILGVAQLLIGLHLFGRTRSLLGCEESGRFSRRYQTHPKLSVRCLERNRLVLVIDANLVTLLDRAILSGDYLRLLWISSLQGDDGLEPQLMEGRRQFS</sequence>
<evidence type="ECO:0000313" key="1">
    <source>
        <dbReference type="EMBL" id="KAJ8628897.1"/>
    </source>
</evidence>
<keyword evidence="2" id="KW-1185">Reference proteome</keyword>